<name>A0ABU3R205_9GAMM</name>
<gene>
    <name evidence="1" type="ORF">RT723_11975</name>
</gene>
<dbReference type="Gene3D" id="3.30.1490.300">
    <property type="match status" value="1"/>
</dbReference>
<dbReference type="Proteomes" id="UP001257914">
    <property type="component" value="Unassembled WGS sequence"/>
</dbReference>
<reference evidence="1 2" key="1">
    <citation type="submission" date="2023-10" db="EMBL/GenBank/DDBJ databases">
        <title>Psychrosphaera aquimaarina strain SW33 isolated from seawater.</title>
        <authorList>
            <person name="Bayburt H."/>
            <person name="Kim J.M."/>
            <person name="Choi B.J."/>
            <person name="Jeon C.O."/>
        </authorList>
    </citation>
    <scope>NUCLEOTIDE SEQUENCE [LARGE SCALE GENOMIC DNA]</scope>
    <source>
        <strain evidence="1 2">KCTC 52743</strain>
    </source>
</reference>
<comment type="caution">
    <text evidence="1">The sequence shown here is derived from an EMBL/GenBank/DDBJ whole genome shotgun (WGS) entry which is preliminary data.</text>
</comment>
<protein>
    <recommendedName>
        <fullName evidence="3">MSHA biogenesis protein MshI</fullName>
    </recommendedName>
</protein>
<keyword evidence="2" id="KW-1185">Reference proteome</keyword>
<dbReference type="Gene3D" id="3.30.420.40">
    <property type="match status" value="2"/>
</dbReference>
<accession>A0ABU3R205</accession>
<evidence type="ECO:0008006" key="3">
    <source>
        <dbReference type="Google" id="ProtNLM"/>
    </source>
</evidence>
<dbReference type="RefSeq" id="WP_315947321.1">
    <property type="nucleotide sequence ID" value="NZ_JAWCUA010000010.1"/>
</dbReference>
<evidence type="ECO:0000313" key="2">
    <source>
        <dbReference type="Proteomes" id="UP001257914"/>
    </source>
</evidence>
<evidence type="ECO:0000313" key="1">
    <source>
        <dbReference type="EMBL" id="MDU0113701.1"/>
    </source>
</evidence>
<organism evidence="1 2">
    <name type="scientific">Psychrosphaera aquimarina</name>
    <dbReference type="NCBI Taxonomy" id="2044854"/>
    <lineage>
        <taxon>Bacteria</taxon>
        <taxon>Pseudomonadati</taxon>
        <taxon>Pseudomonadota</taxon>
        <taxon>Gammaproteobacteria</taxon>
        <taxon>Alteromonadales</taxon>
        <taxon>Pseudoalteromonadaceae</taxon>
        <taxon>Psychrosphaera</taxon>
    </lineage>
</organism>
<proteinExistence type="predicted"/>
<sequence length="316" mass="35095">MKLAVLAKIKNYFNKQIPDEFAGISIHPECVRIVKIKKLETGYECFKSEEYPIETPDKLGRLLSLIIEDFELENVRTGIVINNNKTESAQIELSELPVADISASLPWQIKELVSIPPQDMICDYIEMNIQPLGQTAKAQVMATSRAYLDTIIEPFHKNNAEILAITTEQFVLARMQTTEDAAQLLFVQHKGSDAILLILKNQQICFARKIRGTDTVINMSPELVLAGGSDNIAIEIQRSIDYYESQLKQPPIKNVLVAIAGNNEAVIVEALNSALPVKTLQLPLAQLDGESALEYLAALGVANYVMQEGKNNENQS</sequence>
<dbReference type="EMBL" id="JAWCUA010000010">
    <property type="protein sequence ID" value="MDU0113701.1"/>
    <property type="molecule type" value="Genomic_DNA"/>
</dbReference>